<dbReference type="EMBL" id="JACOQH010000002">
    <property type="protein sequence ID" value="MBC5753007.1"/>
    <property type="molecule type" value="Genomic_DNA"/>
</dbReference>
<accession>A0ABR7I7Y1</accession>
<gene>
    <name evidence="2" type="ORF">H8Z76_03030</name>
</gene>
<dbReference type="Proteomes" id="UP000621540">
    <property type="component" value="Unassembled WGS sequence"/>
</dbReference>
<organism evidence="2 3">
    <name type="scientific">Roseburia yibonii</name>
    <dbReference type="NCBI Taxonomy" id="2763063"/>
    <lineage>
        <taxon>Bacteria</taxon>
        <taxon>Bacillati</taxon>
        <taxon>Bacillota</taxon>
        <taxon>Clostridia</taxon>
        <taxon>Lachnospirales</taxon>
        <taxon>Lachnospiraceae</taxon>
        <taxon>Roseburia</taxon>
    </lineage>
</organism>
<dbReference type="RefSeq" id="WP_186981640.1">
    <property type="nucleotide sequence ID" value="NZ_JACOQH010000002.1"/>
</dbReference>
<reference evidence="2 3" key="1">
    <citation type="submission" date="2020-08" db="EMBL/GenBank/DDBJ databases">
        <title>Genome public.</title>
        <authorList>
            <person name="Liu C."/>
            <person name="Sun Q."/>
        </authorList>
    </citation>
    <scope>NUCLEOTIDE SEQUENCE [LARGE SCALE GENOMIC DNA]</scope>
    <source>
        <strain evidence="2 3">BX0805</strain>
    </source>
</reference>
<proteinExistence type="predicted"/>
<feature type="region of interest" description="Disordered" evidence="1">
    <location>
        <begin position="1"/>
        <end position="21"/>
    </location>
</feature>
<evidence type="ECO:0000313" key="2">
    <source>
        <dbReference type="EMBL" id="MBC5753007.1"/>
    </source>
</evidence>
<protein>
    <submittedName>
        <fullName evidence="2">Uncharacterized protein</fullName>
    </submittedName>
</protein>
<sequence length="101" mass="11106">MSEAKGKEQAVKTAEQVVKPADRSNVKTGSVVYMGPSIKNVMQEGTVFTNGYPEKVKAYLEAHPIAKELIVATSQMAAVKKELRDVNSARSIFYEKMKGEL</sequence>
<evidence type="ECO:0000256" key="1">
    <source>
        <dbReference type="SAM" id="MobiDB-lite"/>
    </source>
</evidence>
<evidence type="ECO:0000313" key="3">
    <source>
        <dbReference type="Proteomes" id="UP000621540"/>
    </source>
</evidence>
<name>A0ABR7I7Y1_9FIRM</name>
<keyword evidence="3" id="KW-1185">Reference proteome</keyword>
<feature type="compositionally biased region" description="Basic and acidic residues" evidence="1">
    <location>
        <begin position="1"/>
        <end position="10"/>
    </location>
</feature>
<comment type="caution">
    <text evidence="2">The sequence shown here is derived from an EMBL/GenBank/DDBJ whole genome shotgun (WGS) entry which is preliminary data.</text>
</comment>